<dbReference type="Gene3D" id="1.10.10.10">
    <property type="entry name" value="Winged helix-like DNA-binding domain superfamily/Winged helix DNA-binding domain"/>
    <property type="match status" value="1"/>
</dbReference>
<organism evidence="5 6">
    <name type="scientific">Acinetobacter gyllenbergii CIP 110306 = MTCC 11365</name>
    <dbReference type="NCBI Taxonomy" id="1217657"/>
    <lineage>
        <taxon>Bacteria</taxon>
        <taxon>Pseudomonadati</taxon>
        <taxon>Pseudomonadota</taxon>
        <taxon>Gammaproteobacteria</taxon>
        <taxon>Moraxellales</taxon>
        <taxon>Moraxellaceae</taxon>
        <taxon>Acinetobacter</taxon>
    </lineage>
</organism>
<evidence type="ECO:0000256" key="1">
    <source>
        <dbReference type="ARBA" id="ARBA00023015"/>
    </source>
</evidence>
<dbReference type="CDD" id="cd06170">
    <property type="entry name" value="LuxR_C_like"/>
    <property type="match status" value="1"/>
</dbReference>
<keyword evidence="1" id="KW-0805">Transcription regulation</keyword>
<evidence type="ECO:0000313" key="6">
    <source>
        <dbReference type="Proteomes" id="UP000014523"/>
    </source>
</evidence>
<dbReference type="InterPro" id="IPR039420">
    <property type="entry name" value="WalR-like"/>
</dbReference>
<evidence type="ECO:0000256" key="2">
    <source>
        <dbReference type="ARBA" id="ARBA00023125"/>
    </source>
</evidence>
<sequence length="343" mass="39548">MLLPSKEVGARKLLEEIQNITSIEVLGHYLLKLGKISKDHLASEFIRQSLQELKTIICFDAAWWGLITHDKDKKMVGIHHTETINLPTTFPSEWKAVANDDEFAHVVDNLSDIAHRFSYSSDFQDETESHELNQFSRKYQLLHGMSMSIKDTFTGHIFFISLYRHSGASFSNINIAFFEQSVRHINQIWRYNLQEALELSPNHNMFHAGLVREDGYILSIGAGLCEVIYAKWPEWKGVYIPEELMFQFDKIPTSIRLGKVNINIFKKSDNIRIEILNIKRNLTLSPREYRVAYLFSQGHSYKKVAELLGLSPSTVRTYLQKAYMQLGVSNKVELIKALHIISS</sequence>
<dbReference type="PROSITE" id="PS50043">
    <property type="entry name" value="HTH_LUXR_2"/>
    <property type="match status" value="1"/>
</dbReference>
<dbReference type="PANTHER" id="PTHR43214">
    <property type="entry name" value="TWO-COMPONENT RESPONSE REGULATOR"/>
    <property type="match status" value="1"/>
</dbReference>
<evidence type="ECO:0000259" key="4">
    <source>
        <dbReference type="PROSITE" id="PS50043"/>
    </source>
</evidence>
<feature type="domain" description="HTH luxR-type" evidence="4">
    <location>
        <begin position="277"/>
        <end position="342"/>
    </location>
</feature>
<keyword evidence="3" id="KW-0804">Transcription</keyword>
<keyword evidence="2" id="KW-0238">DNA-binding</keyword>
<dbReference type="PANTHER" id="PTHR43214:SF41">
    <property type="entry name" value="NITRATE_NITRITE RESPONSE REGULATOR PROTEIN NARP"/>
    <property type="match status" value="1"/>
</dbReference>
<dbReference type="InterPro" id="IPR036388">
    <property type="entry name" value="WH-like_DNA-bd_sf"/>
</dbReference>
<proteinExistence type="predicted"/>
<comment type="caution">
    <text evidence="5">The sequence shown here is derived from an EMBL/GenBank/DDBJ whole genome shotgun (WGS) entry which is preliminary data.</text>
</comment>
<dbReference type="PRINTS" id="PR00038">
    <property type="entry name" value="HTHLUXR"/>
</dbReference>
<evidence type="ECO:0000256" key="3">
    <source>
        <dbReference type="ARBA" id="ARBA00023163"/>
    </source>
</evidence>
<reference evidence="5 6" key="1">
    <citation type="submission" date="2013-06" db="EMBL/GenBank/DDBJ databases">
        <title>The Genome Sequence of Acinetobacter gyllenbergii CIP 110306.</title>
        <authorList>
            <consortium name="The Broad Institute Genome Sequencing Platform"/>
            <consortium name="The Broad Institute Genome Sequencing Center for Infectious Disease"/>
            <person name="Cerqueira G."/>
            <person name="Feldgarden M."/>
            <person name="Courvalin P."/>
            <person name="Perichon B."/>
            <person name="Grillot-Courvalin C."/>
            <person name="Clermont D."/>
            <person name="Rocha E."/>
            <person name="Yoon E.-J."/>
            <person name="Nemec A."/>
            <person name="Young S.K."/>
            <person name="Zeng Q."/>
            <person name="Gargeya S."/>
            <person name="Fitzgerald M."/>
            <person name="Abouelleil A."/>
            <person name="Alvarado L."/>
            <person name="Berlin A.M."/>
            <person name="Chapman S.B."/>
            <person name="Dewar J."/>
            <person name="Goldberg J."/>
            <person name="Griggs A."/>
            <person name="Gujja S."/>
            <person name="Hansen M."/>
            <person name="Howarth C."/>
            <person name="Imamovic A."/>
            <person name="Larimer J."/>
            <person name="McCowan C."/>
            <person name="Murphy C."/>
            <person name="Pearson M."/>
            <person name="Priest M."/>
            <person name="Roberts A."/>
            <person name="Saif S."/>
            <person name="Shea T."/>
            <person name="Sykes S."/>
            <person name="Wortman J."/>
            <person name="Nusbaum C."/>
            <person name="Birren B."/>
        </authorList>
    </citation>
    <scope>NUCLEOTIDE SEQUENCE [LARGE SCALE GENOMIC DNA]</scope>
    <source>
        <strain evidence="5 6">CIP 110306</strain>
    </source>
</reference>
<dbReference type="InterPro" id="IPR000792">
    <property type="entry name" value="Tscrpt_reg_LuxR_C"/>
</dbReference>
<dbReference type="SMART" id="SM00421">
    <property type="entry name" value="HTH_LUXR"/>
    <property type="match status" value="1"/>
</dbReference>
<dbReference type="GO" id="GO:0006355">
    <property type="term" value="P:regulation of DNA-templated transcription"/>
    <property type="evidence" value="ECO:0007669"/>
    <property type="project" value="InterPro"/>
</dbReference>
<name>A0A829HIC4_9GAMM</name>
<dbReference type="GO" id="GO:0003677">
    <property type="term" value="F:DNA binding"/>
    <property type="evidence" value="ECO:0007669"/>
    <property type="project" value="UniProtKB-KW"/>
</dbReference>
<dbReference type="SUPFAM" id="SSF46894">
    <property type="entry name" value="C-terminal effector domain of the bipartite response regulators"/>
    <property type="match status" value="1"/>
</dbReference>
<dbReference type="Pfam" id="PF00196">
    <property type="entry name" value="GerE"/>
    <property type="match status" value="1"/>
</dbReference>
<protein>
    <recommendedName>
        <fullName evidence="4">HTH luxR-type domain-containing protein</fullName>
    </recommendedName>
</protein>
<evidence type="ECO:0000313" key="5">
    <source>
        <dbReference type="EMBL" id="EPF88050.1"/>
    </source>
</evidence>
<accession>A0A829HIC4</accession>
<dbReference type="EMBL" id="ATGG01000011">
    <property type="protein sequence ID" value="EPF88050.1"/>
    <property type="molecule type" value="Genomic_DNA"/>
</dbReference>
<dbReference type="AlphaFoldDB" id="A0A829HIC4"/>
<keyword evidence="6" id="KW-1185">Reference proteome</keyword>
<dbReference type="InterPro" id="IPR016032">
    <property type="entry name" value="Sig_transdc_resp-reg_C-effctor"/>
</dbReference>
<dbReference type="Proteomes" id="UP000014523">
    <property type="component" value="Unassembled WGS sequence"/>
</dbReference>
<gene>
    <name evidence="5" type="ORF">F957_01337</name>
</gene>